<proteinExistence type="inferred from homology"/>
<dbReference type="OrthoDB" id="286404at2"/>
<keyword evidence="2" id="KW-0560">Oxidoreductase</keyword>
<accession>A0A1H5PFM9</accession>
<dbReference type="AlphaFoldDB" id="A0A1H5PFM9"/>
<sequence length="252" mass="25290">MTSENPFGLTGRVSVVTGASSGIGAEIARALGAAGSAVVLVGRSPDRLAAAAEAVAATGAQTATVAVDLCQDDAPDAIVAQALAAFGRLDVLVHSAGIYAQASLADTGDDLLDDHWATNVRAPYRLTRSVSPHLRPGGSIVFVSSMSGHVGSPNDSAYCLSKGAIELLVKALATELAPAGVRVNAVAPGNVHTPMNRELITPEVEKEILAMTPAGRIGEVGDISPAVVYLASAASGYVTGVSLLVDGGVVAQ</sequence>
<evidence type="ECO:0000313" key="4">
    <source>
        <dbReference type="EMBL" id="SEF11857.1"/>
    </source>
</evidence>
<comment type="similarity">
    <text evidence="1">Belongs to the short-chain dehydrogenases/reductases (SDR) family.</text>
</comment>
<dbReference type="EMBL" id="FNUC01000004">
    <property type="protein sequence ID" value="SEF11857.1"/>
    <property type="molecule type" value="Genomic_DNA"/>
</dbReference>
<evidence type="ECO:0000313" key="5">
    <source>
        <dbReference type="Proteomes" id="UP000181980"/>
    </source>
</evidence>
<protein>
    <submittedName>
        <fullName evidence="4">Gluconate 5-dehydrogenase</fullName>
    </submittedName>
</protein>
<dbReference type="FunFam" id="3.40.50.720:FF:000084">
    <property type="entry name" value="Short-chain dehydrogenase reductase"/>
    <property type="match status" value="1"/>
</dbReference>
<evidence type="ECO:0000256" key="1">
    <source>
        <dbReference type="ARBA" id="ARBA00006484"/>
    </source>
</evidence>
<dbReference type="InterPro" id="IPR036291">
    <property type="entry name" value="NAD(P)-bd_dom_sf"/>
</dbReference>
<dbReference type="InterPro" id="IPR002347">
    <property type="entry name" value="SDR_fam"/>
</dbReference>
<dbReference type="PANTHER" id="PTHR43639:SF1">
    <property type="entry name" value="SHORT-CHAIN DEHYDROGENASE_REDUCTASE FAMILY PROTEIN"/>
    <property type="match status" value="1"/>
</dbReference>
<dbReference type="CDD" id="cd05233">
    <property type="entry name" value="SDR_c"/>
    <property type="match status" value="1"/>
</dbReference>
<organism evidence="4 5">
    <name type="scientific">Jiangella alba</name>
    <dbReference type="NCBI Taxonomy" id="561176"/>
    <lineage>
        <taxon>Bacteria</taxon>
        <taxon>Bacillati</taxon>
        <taxon>Actinomycetota</taxon>
        <taxon>Actinomycetes</taxon>
        <taxon>Jiangellales</taxon>
        <taxon>Jiangellaceae</taxon>
        <taxon>Jiangella</taxon>
    </lineage>
</organism>
<dbReference type="GO" id="GO:0016491">
    <property type="term" value="F:oxidoreductase activity"/>
    <property type="evidence" value="ECO:0007669"/>
    <property type="project" value="UniProtKB-KW"/>
</dbReference>
<dbReference type="Pfam" id="PF13561">
    <property type="entry name" value="adh_short_C2"/>
    <property type="match status" value="1"/>
</dbReference>
<reference evidence="5" key="1">
    <citation type="submission" date="2016-10" db="EMBL/GenBank/DDBJ databases">
        <authorList>
            <person name="Varghese N."/>
            <person name="Submissions S."/>
        </authorList>
    </citation>
    <scope>NUCLEOTIDE SEQUENCE [LARGE SCALE GENOMIC DNA]</scope>
    <source>
        <strain evidence="5">DSM 45237</strain>
    </source>
</reference>
<dbReference type="PRINTS" id="PR00080">
    <property type="entry name" value="SDRFAMILY"/>
</dbReference>
<dbReference type="SUPFAM" id="SSF51735">
    <property type="entry name" value="NAD(P)-binding Rossmann-fold domains"/>
    <property type="match status" value="1"/>
</dbReference>
<dbReference type="PANTHER" id="PTHR43639">
    <property type="entry name" value="OXIDOREDUCTASE, SHORT-CHAIN DEHYDROGENASE/REDUCTASE FAMILY (AFU_ORTHOLOGUE AFUA_5G02870)"/>
    <property type="match status" value="1"/>
</dbReference>
<dbReference type="STRING" id="561176.SAMN04488561_4134"/>
<evidence type="ECO:0000259" key="3">
    <source>
        <dbReference type="SMART" id="SM00822"/>
    </source>
</evidence>
<name>A0A1H5PFM9_9ACTN</name>
<dbReference type="PRINTS" id="PR00081">
    <property type="entry name" value="GDHRDH"/>
</dbReference>
<dbReference type="SMART" id="SM00822">
    <property type="entry name" value="PKS_KR"/>
    <property type="match status" value="1"/>
</dbReference>
<gene>
    <name evidence="4" type="ORF">SAMN04488561_4134</name>
</gene>
<evidence type="ECO:0000256" key="2">
    <source>
        <dbReference type="ARBA" id="ARBA00023002"/>
    </source>
</evidence>
<dbReference type="Proteomes" id="UP000181980">
    <property type="component" value="Unassembled WGS sequence"/>
</dbReference>
<keyword evidence="5" id="KW-1185">Reference proteome</keyword>
<feature type="domain" description="Ketoreductase" evidence="3">
    <location>
        <begin position="12"/>
        <end position="189"/>
    </location>
</feature>
<dbReference type="InterPro" id="IPR057326">
    <property type="entry name" value="KR_dom"/>
</dbReference>
<dbReference type="Gene3D" id="3.40.50.720">
    <property type="entry name" value="NAD(P)-binding Rossmann-like Domain"/>
    <property type="match status" value="1"/>
</dbReference>